<dbReference type="InterPro" id="IPR006671">
    <property type="entry name" value="Cyclin_N"/>
</dbReference>
<proteinExistence type="predicted"/>
<evidence type="ECO:0000313" key="3">
    <source>
        <dbReference type="Proteomes" id="UP000000759"/>
    </source>
</evidence>
<dbReference type="InParanoid" id="B5Y3Y7"/>
<gene>
    <name evidence="2" type="primary">CYCH1</name>
    <name evidence="2" type="ORF">PHATR_36892</name>
</gene>
<dbReference type="RefSeq" id="XP_002185745.1">
    <property type="nucleotide sequence ID" value="XM_002185709.1"/>
</dbReference>
<dbReference type="GO" id="GO:0016538">
    <property type="term" value="F:cyclin-dependent protein serine/threonine kinase regulator activity"/>
    <property type="evidence" value="ECO:0007669"/>
    <property type="project" value="InterPro"/>
</dbReference>
<dbReference type="AlphaFoldDB" id="B5Y3Y7"/>
<organism evidence="2 3">
    <name type="scientific">Phaeodactylum tricornutum (strain CCAP 1055/1)</name>
    <dbReference type="NCBI Taxonomy" id="556484"/>
    <lineage>
        <taxon>Eukaryota</taxon>
        <taxon>Sar</taxon>
        <taxon>Stramenopiles</taxon>
        <taxon>Ochrophyta</taxon>
        <taxon>Bacillariophyta</taxon>
        <taxon>Bacillariophyceae</taxon>
        <taxon>Bacillariophycidae</taxon>
        <taxon>Naviculales</taxon>
        <taxon>Phaeodactylaceae</taxon>
        <taxon>Phaeodactylum</taxon>
    </lineage>
</organism>
<reference evidence="3" key="2">
    <citation type="submission" date="2008-08" db="EMBL/GenBank/DDBJ databases">
        <authorList>
            <consortium name="Diatom Consortium"/>
            <person name="Grigoriev I."/>
            <person name="Grimwood J."/>
            <person name="Kuo A."/>
            <person name="Otillar R.P."/>
            <person name="Salamov A."/>
            <person name="Detter J.C."/>
            <person name="Lindquist E."/>
            <person name="Shapiro H."/>
            <person name="Lucas S."/>
            <person name="Glavina del Rio T."/>
            <person name="Pitluck S."/>
            <person name="Rokhsar D."/>
            <person name="Bowler C."/>
        </authorList>
    </citation>
    <scope>GENOME REANNOTATION</scope>
    <source>
        <strain evidence="3">CCAP 1055/1</strain>
    </source>
</reference>
<dbReference type="HOGENOM" id="CLU_967929_0_0_1"/>
<dbReference type="GeneID" id="7204566"/>
<dbReference type="InterPro" id="IPR036915">
    <property type="entry name" value="Cyclin-like_sf"/>
</dbReference>
<evidence type="ECO:0000313" key="2">
    <source>
        <dbReference type="EMBL" id="ACI65215.1"/>
    </source>
</evidence>
<accession>B5Y3Y7</accession>
<dbReference type="Gene3D" id="1.10.472.10">
    <property type="entry name" value="Cyclin-like"/>
    <property type="match status" value="2"/>
</dbReference>
<feature type="domain" description="Cyclin N-terminal" evidence="1">
    <location>
        <begin position="28"/>
        <end position="103"/>
    </location>
</feature>
<dbReference type="eggNOG" id="KOG0835">
    <property type="taxonomic scope" value="Eukaryota"/>
</dbReference>
<dbReference type="OrthoDB" id="10264655at2759"/>
<dbReference type="GO" id="GO:0006357">
    <property type="term" value="P:regulation of transcription by RNA polymerase II"/>
    <property type="evidence" value="ECO:0007669"/>
    <property type="project" value="InterPro"/>
</dbReference>
<protein>
    <recommendedName>
        <fullName evidence="1">Cyclin N-terminal domain-containing protein</fullName>
    </recommendedName>
</protein>
<dbReference type="KEGG" id="pti:PHATR_36892"/>
<dbReference type="EMBL" id="CP001141">
    <property type="protein sequence ID" value="ACI65215.1"/>
    <property type="molecule type" value="Genomic_DNA"/>
</dbReference>
<name>B5Y3Y7_PHATC</name>
<dbReference type="Pfam" id="PF00134">
    <property type="entry name" value="Cyclin_N"/>
    <property type="match status" value="1"/>
</dbReference>
<dbReference type="SUPFAM" id="SSF47954">
    <property type="entry name" value="Cyclin-like"/>
    <property type="match status" value="2"/>
</dbReference>
<dbReference type="STRING" id="556484.B5Y3Y7"/>
<dbReference type="PANTHER" id="PTHR10026">
    <property type="entry name" value="CYCLIN"/>
    <property type="match status" value="1"/>
</dbReference>
<reference evidence="2 3" key="1">
    <citation type="journal article" date="2008" name="Nature">
        <title>The Phaeodactylum genome reveals the evolutionary history of diatom genomes.</title>
        <authorList>
            <person name="Bowler C."/>
            <person name="Allen A.E."/>
            <person name="Badger J.H."/>
            <person name="Grimwood J."/>
            <person name="Jabbari K."/>
            <person name="Kuo A."/>
            <person name="Maheswari U."/>
            <person name="Martens C."/>
            <person name="Maumus F."/>
            <person name="Otillar R.P."/>
            <person name="Rayko E."/>
            <person name="Salamov A."/>
            <person name="Vandepoele K."/>
            <person name="Beszteri B."/>
            <person name="Gruber A."/>
            <person name="Heijde M."/>
            <person name="Katinka M."/>
            <person name="Mock T."/>
            <person name="Valentin K."/>
            <person name="Verret F."/>
            <person name="Berges J.A."/>
            <person name="Brownlee C."/>
            <person name="Cadoret J.P."/>
            <person name="Chiovitti A."/>
            <person name="Choi C.J."/>
            <person name="Coesel S."/>
            <person name="De Martino A."/>
            <person name="Detter J.C."/>
            <person name="Durkin C."/>
            <person name="Falciatore A."/>
            <person name="Fournet J."/>
            <person name="Haruta M."/>
            <person name="Huysman M.J."/>
            <person name="Jenkins B.D."/>
            <person name="Jiroutova K."/>
            <person name="Jorgensen R.E."/>
            <person name="Joubert Y."/>
            <person name="Kaplan A."/>
            <person name="Kroger N."/>
            <person name="Kroth P.G."/>
            <person name="La Roche J."/>
            <person name="Lindquist E."/>
            <person name="Lommer M."/>
            <person name="Martin-Jezequel V."/>
            <person name="Lopez P.J."/>
            <person name="Lucas S."/>
            <person name="Mangogna M."/>
            <person name="McGinnis K."/>
            <person name="Medlin L.K."/>
            <person name="Montsant A."/>
            <person name="Oudot-Le Secq M.P."/>
            <person name="Napoli C."/>
            <person name="Obornik M."/>
            <person name="Parker M.S."/>
            <person name="Petit J.L."/>
            <person name="Porcel B.M."/>
            <person name="Poulsen N."/>
            <person name="Robison M."/>
            <person name="Rychlewski L."/>
            <person name="Rynearson T.A."/>
            <person name="Schmutz J."/>
            <person name="Shapiro H."/>
            <person name="Siaut M."/>
            <person name="Stanley M."/>
            <person name="Sussman M.R."/>
            <person name="Taylor A.R."/>
            <person name="Vardi A."/>
            <person name="von Dassow P."/>
            <person name="Vyverman W."/>
            <person name="Willis A."/>
            <person name="Wyrwicz L.S."/>
            <person name="Rokhsar D.S."/>
            <person name="Weissenbach J."/>
            <person name="Armbrust E.V."/>
            <person name="Green B.R."/>
            <person name="Van de Peer Y."/>
            <person name="Grigoriev I.V."/>
        </authorList>
    </citation>
    <scope>NUCLEOTIDE SEQUENCE [LARGE SCALE GENOMIC DNA]</scope>
    <source>
        <strain evidence="2 3">CCAP 1055/1</strain>
    </source>
</reference>
<sequence>MKHHSSPALRPPFPLFHELDRPGIHDERIRPALCALQVACHVLKVSVECRFTASCLLHRFVAVQVVSIDQDEWQWITMACLFLAGKVEEEPRRLRDAINCASMITIPAQVLNEQETIGDSTQTHEELKTINENLGSFKKVRVQWNSSPPELDDAYWDAKRRIVEKEQFVLRWLAFDVSVSHPHRGVAAIVNHLVDCSPQWFGIVTPEQLVHQAWTHCNDALFSSQALSYPVMTLACAAVSITLRDRNIEESMEEQDWWKHFSVPKDKAASNT</sequence>
<dbReference type="Proteomes" id="UP000000759">
    <property type="component" value="Chromosome 11"/>
</dbReference>
<dbReference type="PaxDb" id="2850-Phatr36892"/>
<keyword evidence="3" id="KW-1185">Reference proteome</keyword>
<evidence type="ECO:0000259" key="1">
    <source>
        <dbReference type="Pfam" id="PF00134"/>
    </source>
</evidence>
<dbReference type="InterPro" id="IPR043198">
    <property type="entry name" value="Cyclin/Ssn8"/>
</dbReference>